<evidence type="ECO:0000256" key="6">
    <source>
        <dbReference type="ARBA" id="ARBA00022777"/>
    </source>
</evidence>
<dbReference type="PATRIC" id="fig|264450.4.peg.1174"/>
<dbReference type="Gene3D" id="3.30.450.40">
    <property type="match status" value="1"/>
</dbReference>
<evidence type="ECO:0000313" key="10">
    <source>
        <dbReference type="Proteomes" id="UP000050381"/>
    </source>
</evidence>
<keyword evidence="4 9" id="KW-0808">Transferase</keyword>
<comment type="caution">
    <text evidence="9">The sequence shown here is derived from an EMBL/GenBank/DDBJ whole genome shotgun (WGS) entry which is preliminary data.</text>
</comment>
<evidence type="ECO:0000256" key="2">
    <source>
        <dbReference type="ARBA" id="ARBA00012438"/>
    </source>
</evidence>
<keyword evidence="3" id="KW-0597">Phosphoprotein</keyword>
<dbReference type="Gene3D" id="3.30.565.10">
    <property type="entry name" value="Histidine kinase-like ATPase, C-terminal domain"/>
    <property type="match status" value="1"/>
</dbReference>
<dbReference type="GO" id="GO:0004673">
    <property type="term" value="F:protein histidine kinase activity"/>
    <property type="evidence" value="ECO:0007669"/>
    <property type="project" value="UniProtKB-EC"/>
</dbReference>
<proteinExistence type="predicted"/>
<protein>
    <recommendedName>
        <fullName evidence="2">histidine kinase</fullName>
        <ecNumber evidence="2">2.7.13.3</ecNumber>
    </recommendedName>
</protein>
<evidence type="ECO:0000256" key="5">
    <source>
        <dbReference type="ARBA" id="ARBA00022741"/>
    </source>
</evidence>
<dbReference type="GO" id="GO:0008168">
    <property type="term" value="F:methyltransferase activity"/>
    <property type="evidence" value="ECO:0007669"/>
    <property type="project" value="UniProtKB-KW"/>
</dbReference>
<feature type="domain" description="Signal transduction histidine kinase HWE region" evidence="8">
    <location>
        <begin position="191"/>
        <end position="269"/>
    </location>
</feature>
<dbReference type="PANTHER" id="PTHR41523">
    <property type="entry name" value="TWO-COMPONENT SYSTEM SENSOR PROTEIN"/>
    <property type="match status" value="1"/>
</dbReference>
<keyword evidence="6" id="KW-0418">Kinase</keyword>
<dbReference type="GO" id="GO:0032259">
    <property type="term" value="P:methylation"/>
    <property type="evidence" value="ECO:0007669"/>
    <property type="project" value="UniProtKB-KW"/>
</dbReference>
<gene>
    <name evidence="9" type="ORF">ALO79_00986</name>
</gene>
<dbReference type="PANTHER" id="PTHR41523:SF7">
    <property type="entry name" value="HISTIDINE KINASE"/>
    <property type="match status" value="1"/>
</dbReference>
<keyword evidence="5" id="KW-0547">Nucleotide-binding</keyword>
<evidence type="ECO:0000256" key="7">
    <source>
        <dbReference type="ARBA" id="ARBA00022840"/>
    </source>
</evidence>
<evidence type="ECO:0000256" key="3">
    <source>
        <dbReference type="ARBA" id="ARBA00022553"/>
    </source>
</evidence>
<dbReference type="AlphaFoldDB" id="A0A0P9MXL2"/>
<evidence type="ECO:0000313" key="9">
    <source>
        <dbReference type="EMBL" id="KPW89397.1"/>
    </source>
</evidence>
<accession>A0A0P9MXL2</accession>
<dbReference type="EMBL" id="LJQD01000552">
    <property type="protein sequence ID" value="KPW89397.1"/>
    <property type="molecule type" value="Genomic_DNA"/>
</dbReference>
<dbReference type="InterPro" id="IPR011102">
    <property type="entry name" value="Sig_transdc_His_kinase_HWE"/>
</dbReference>
<evidence type="ECO:0000256" key="4">
    <source>
        <dbReference type="ARBA" id="ARBA00022679"/>
    </source>
</evidence>
<evidence type="ECO:0000256" key="1">
    <source>
        <dbReference type="ARBA" id="ARBA00000085"/>
    </source>
</evidence>
<keyword evidence="9" id="KW-0489">Methyltransferase</keyword>
<name>A0A0P9MXL2_PSESX</name>
<dbReference type="Proteomes" id="UP000050381">
    <property type="component" value="Unassembled WGS sequence"/>
</dbReference>
<keyword evidence="7" id="KW-0067">ATP-binding</keyword>
<dbReference type="Pfam" id="PF01590">
    <property type="entry name" value="GAF"/>
    <property type="match status" value="1"/>
</dbReference>
<dbReference type="Pfam" id="PF07536">
    <property type="entry name" value="HWE_HK"/>
    <property type="match status" value="1"/>
</dbReference>
<dbReference type="InterPro" id="IPR003018">
    <property type="entry name" value="GAF"/>
</dbReference>
<sequence length="384" mass="41697">MSDFFAPEDAAAMREFLEVFRNRALDVMSSALPAQPLLEDFAIALQVRLPGAVVGINVLDKAGRTFRQSIFPNLPSDFSQALVGNIITGKRGSCGLGILTGKTIDVPDVANDPRFSQEWKALFARHDLHAMISIPALSADNNAQGSIAIIHPLGMSLTVEQREFLQLASSLCARICAYSRSQESNALILGELEHRIRNLFLTIGGVANLTLKRHPDVRQFRAVFSERLIMMHRAHSLALSTCEIEMAALLQEMLAPYQKDCAISFSGPDVLLTQEAASALALVIHELCTNATKYGSLSREAGELNVQWGIVAQGSDDLEPVFRLVWAESGGPQVDQPSRKGYGTAMIKGSLSNAFDGSATFFYEPVGLRCEISAPFTGKLGRSS</sequence>
<dbReference type="InterPro" id="IPR036890">
    <property type="entry name" value="HATPase_C_sf"/>
</dbReference>
<comment type="catalytic activity">
    <reaction evidence="1">
        <text>ATP + protein L-histidine = ADP + protein N-phospho-L-histidine.</text>
        <dbReference type="EC" id="2.7.13.3"/>
    </reaction>
</comment>
<dbReference type="SMART" id="SM00911">
    <property type="entry name" value="HWE_HK"/>
    <property type="match status" value="1"/>
</dbReference>
<dbReference type="SUPFAM" id="SSF55781">
    <property type="entry name" value="GAF domain-like"/>
    <property type="match status" value="1"/>
</dbReference>
<evidence type="ECO:0000259" key="8">
    <source>
        <dbReference type="SMART" id="SM00911"/>
    </source>
</evidence>
<reference evidence="9 10" key="1">
    <citation type="submission" date="2015-09" db="EMBL/GenBank/DDBJ databases">
        <title>Genome announcement of multiple Pseudomonas syringae strains.</title>
        <authorList>
            <person name="Thakur S."/>
            <person name="Wang P.W."/>
            <person name="Gong Y."/>
            <person name="Weir B.S."/>
            <person name="Guttman D.S."/>
        </authorList>
    </citation>
    <scope>NUCLEOTIDE SEQUENCE [LARGE SCALE GENOMIC DNA]</scope>
    <source>
        <strain evidence="9 10">ICMP9419</strain>
    </source>
</reference>
<dbReference type="EC" id="2.7.13.3" evidence="2"/>
<organism evidence="9 10">
    <name type="scientific">Pseudomonas syringae pv. castaneae</name>
    <dbReference type="NCBI Taxonomy" id="264450"/>
    <lineage>
        <taxon>Bacteria</taxon>
        <taxon>Pseudomonadati</taxon>
        <taxon>Pseudomonadota</taxon>
        <taxon>Gammaproteobacteria</taxon>
        <taxon>Pseudomonadales</taxon>
        <taxon>Pseudomonadaceae</taxon>
        <taxon>Pseudomonas</taxon>
        <taxon>Pseudomonas syringae</taxon>
    </lineage>
</organism>
<dbReference type="GO" id="GO:0005524">
    <property type="term" value="F:ATP binding"/>
    <property type="evidence" value="ECO:0007669"/>
    <property type="project" value="UniProtKB-KW"/>
</dbReference>
<dbReference type="InterPro" id="IPR029016">
    <property type="entry name" value="GAF-like_dom_sf"/>
</dbReference>